<evidence type="ECO:0000259" key="3">
    <source>
        <dbReference type="Pfam" id="PF05368"/>
    </source>
</evidence>
<dbReference type="GO" id="GO:0016491">
    <property type="term" value="F:oxidoreductase activity"/>
    <property type="evidence" value="ECO:0007669"/>
    <property type="project" value="UniProtKB-KW"/>
</dbReference>
<name>A0AAD7F486_9AGAR</name>
<keyword evidence="2" id="KW-0560">Oxidoreductase</keyword>
<keyword evidence="5" id="KW-1185">Reference proteome</keyword>
<evidence type="ECO:0000313" key="4">
    <source>
        <dbReference type="EMBL" id="KAJ7364615.1"/>
    </source>
</evidence>
<evidence type="ECO:0000313" key="5">
    <source>
        <dbReference type="Proteomes" id="UP001218218"/>
    </source>
</evidence>
<dbReference type="AlphaFoldDB" id="A0AAD7F486"/>
<organism evidence="4 5">
    <name type="scientific">Mycena albidolilacea</name>
    <dbReference type="NCBI Taxonomy" id="1033008"/>
    <lineage>
        <taxon>Eukaryota</taxon>
        <taxon>Fungi</taxon>
        <taxon>Dikarya</taxon>
        <taxon>Basidiomycota</taxon>
        <taxon>Agaricomycotina</taxon>
        <taxon>Agaricomycetes</taxon>
        <taxon>Agaricomycetidae</taxon>
        <taxon>Agaricales</taxon>
        <taxon>Marasmiineae</taxon>
        <taxon>Mycenaceae</taxon>
        <taxon>Mycena</taxon>
    </lineage>
</organism>
<dbReference type="PANTHER" id="PTHR47706:SF9">
    <property type="entry name" value="NMRA-LIKE DOMAIN-CONTAINING PROTEIN-RELATED"/>
    <property type="match status" value="1"/>
</dbReference>
<dbReference type="Proteomes" id="UP001218218">
    <property type="component" value="Unassembled WGS sequence"/>
</dbReference>
<evidence type="ECO:0000256" key="2">
    <source>
        <dbReference type="ARBA" id="ARBA00023002"/>
    </source>
</evidence>
<protein>
    <recommendedName>
        <fullName evidence="3">NmrA-like domain-containing protein</fullName>
    </recommendedName>
</protein>
<feature type="domain" description="NmrA-like" evidence="3">
    <location>
        <begin position="5"/>
        <end position="299"/>
    </location>
</feature>
<keyword evidence="1" id="KW-0521">NADP</keyword>
<reference evidence="4" key="1">
    <citation type="submission" date="2023-03" db="EMBL/GenBank/DDBJ databases">
        <title>Massive genome expansion in bonnet fungi (Mycena s.s.) driven by repeated elements and novel gene families across ecological guilds.</title>
        <authorList>
            <consortium name="Lawrence Berkeley National Laboratory"/>
            <person name="Harder C.B."/>
            <person name="Miyauchi S."/>
            <person name="Viragh M."/>
            <person name="Kuo A."/>
            <person name="Thoen E."/>
            <person name="Andreopoulos B."/>
            <person name="Lu D."/>
            <person name="Skrede I."/>
            <person name="Drula E."/>
            <person name="Henrissat B."/>
            <person name="Morin E."/>
            <person name="Kohler A."/>
            <person name="Barry K."/>
            <person name="LaButti K."/>
            <person name="Morin E."/>
            <person name="Salamov A."/>
            <person name="Lipzen A."/>
            <person name="Mereny Z."/>
            <person name="Hegedus B."/>
            <person name="Baldrian P."/>
            <person name="Stursova M."/>
            <person name="Weitz H."/>
            <person name="Taylor A."/>
            <person name="Grigoriev I.V."/>
            <person name="Nagy L.G."/>
            <person name="Martin F."/>
            <person name="Kauserud H."/>
        </authorList>
    </citation>
    <scope>NUCLEOTIDE SEQUENCE</scope>
    <source>
        <strain evidence="4">CBHHK002</strain>
    </source>
</reference>
<gene>
    <name evidence="4" type="ORF">DFH08DRAFT_1017049</name>
</gene>
<dbReference type="InterPro" id="IPR051609">
    <property type="entry name" value="NmrA/Isoflavone_reductase-like"/>
</dbReference>
<comment type="caution">
    <text evidence="4">The sequence shown here is derived from an EMBL/GenBank/DDBJ whole genome shotgun (WGS) entry which is preliminary data.</text>
</comment>
<proteinExistence type="predicted"/>
<accession>A0AAD7F486</accession>
<dbReference type="Gene3D" id="3.40.50.720">
    <property type="entry name" value="NAD(P)-binding Rossmann-like Domain"/>
    <property type="match status" value="1"/>
</dbReference>
<dbReference type="SUPFAM" id="SSF51735">
    <property type="entry name" value="NAD(P)-binding Rossmann-fold domains"/>
    <property type="match status" value="1"/>
</dbReference>
<dbReference type="Pfam" id="PF05368">
    <property type="entry name" value="NmrA"/>
    <property type="match status" value="1"/>
</dbReference>
<dbReference type="PANTHER" id="PTHR47706">
    <property type="entry name" value="NMRA-LIKE FAMILY PROTEIN"/>
    <property type="match status" value="1"/>
</dbReference>
<evidence type="ECO:0000256" key="1">
    <source>
        <dbReference type="ARBA" id="ARBA00022857"/>
    </source>
</evidence>
<sequence>MTSPTKQRVLLLGATGETGGSILNGLLEHPGSFNVEALVRPSSAEKPAVKALVGRGVQIRIGDTTGPIEDLVGLLAGVDVLISAIDPGSLLAQIQLATAAKEAGVKRFVPCAFTTVTPPGGVMRLRDSKEQVYQHIRKLYLPYTIIDVGYWYQLSFPTLPSGRVDYAALIKPNVEIHADGNKPTLITDLRDIGRFVALIIRDPRTLNHSVVGYGDFLSENEIFELTEALSGEKIERKYVSANEIVAARDVPGRGAYAADYEYNKYVRGDNTSAYANYLGYLNARELYPEFQPKAFKDFLHELLDGKVARPYAG</sequence>
<dbReference type="InterPro" id="IPR008030">
    <property type="entry name" value="NmrA-like"/>
</dbReference>
<dbReference type="Gene3D" id="3.90.25.10">
    <property type="entry name" value="UDP-galactose 4-epimerase, domain 1"/>
    <property type="match status" value="1"/>
</dbReference>
<dbReference type="EMBL" id="JARIHO010000003">
    <property type="protein sequence ID" value="KAJ7364615.1"/>
    <property type="molecule type" value="Genomic_DNA"/>
</dbReference>
<dbReference type="InterPro" id="IPR036291">
    <property type="entry name" value="NAD(P)-bd_dom_sf"/>
</dbReference>